<name>A0A9W8B0G4_9FUNG</name>
<dbReference type="PANTHER" id="PTHR24056">
    <property type="entry name" value="CELL DIVISION PROTEIN KINASE"/>
    <property type="match status" value="1"/>
</dbReference>
<dbReference type="InterPro" id="IPR050108">
    <property type="entry name" value="CDK"/>
</dbReference>
<dbReference type="GO" id="GO:0004693">
    <property type="term" value="F:cyclin-dependent protein serine/threonine kinase activity"/>
    <property type="evidence" value="ECO:0007669"/>
    <property type="project" value="UniProtKB-EC"/>
</dbReference>
<dbReference type="OrthoDB" id="1732493at2759"/>
<dbReference type="PROSITE" id="PS00108">
    <property type="entry name" value="PROTEIN_KINASE_ST"/>
    <property type="match status" value="1"/>
</dbReference>
<evidence type="ECO:0000256" key="5">
    <source>
        <dbReference type="ARBA" id="ARBA00022741"/>
    </source>
</evidence>
<comment type="catalytic activity">
    <reaction evidence="8">
        <text>L-threonyl-[protein] + ATP = O-phospho-L-threonyl-[protein] + ADP + H(+)</text>
        <dbReference type="Rhea" id="RHEA:46608"/>
        <dbReference type="Rhea" id="RHEA-COMP:11060"/>
        <dbReference type="Rhea" id="RHEA-COMP:11605"/>
        <dbReference type="ChEBI" id="CHEBI:15378"/>
        <dbReference type="ChEBI" id="CHEBI:30013"/>
        <dbReference type="ChEBI" id="CHEBI:30616"/>
        <dbReference type="ChEBI" id="CHEBI:61977"/>
        <dbReference type="ChEBI" id="CHEBI:456216"/>
        <dbReference type="EC" id="2.7.11.22"/>
    </reaction>
</comment>
<organism evidence="11 12">
    <name type="scientific">Dimargaris verticillata</name>
    <dbReference type="NCBI Taxonomy" id="2761393"/>
    <lineage>
        <taxon>Eukaryota</taxon>
        <taxon>Fungi</taxon>
        <taxon>Fungi incertae sedis</taxon>
        <taxon>Zoopagomycota</taxon>
        <taxon>Kickxellomycotina</taxon>
        <taxon>Dimargaritomycetes</taxon>
        <taxon>Dimargaritales</taxon>
        <taxon>Dimargaritaceae</taxon>
        <taxon>Dimargaris</taxon>
    </lineage>
</organism>
<keyword evidence="6" id="KW-0418">Kinase</keyword>
<dbReference type="GO" id="GO:0007346">
    <property type="term" value="P:regulation of mitotic cell cycle"/>
    <property type="evidence" value="ECO:0007669"/>
    <property type="project" value="TreeGrafter"/>
</dbReference>
<reference evidence="11" key="1">
    <citation type="submission" date="2022-07" db="EMBL/GenBank/DDBJ databases">
        <title>Phylogenomic reconstructions and comparative analyses of Kickxellomycotina fungi.</title>
        <authorList>
            <person name="Reynolds N.K."/>
            <person name="Stajich J.E."/>
            <person name="Barry K."/>
            <person name="Grigoriev I.V."/>
            <person name="Crous P."/>
            <person name="Smith M.E."/>
        </authorList>
    </citation>
    <scope>NUCLEOTIDE SEQUENCE</scope>
    <source>
        <strain evidence="11">RSA 567</strain>
    </source>
</reference>
<evidence type="ECO:0000256" key="9">
    <source>
        <dbReference type="ARBA" id="ARBA00048367"/>
    </source>
</evidence>
<evidence type="ECO:0000256" key="3">
    <source>
        <dbReference type="ARBA" id="ARBA00022527"/>
    </source>
</evidence>
<evidence type="ECO:0000259" key="10">
    <source>
        <dbReference type="PROSITE" id="PS50011"/>
    </source>
</evidence>
<gene>
    <name evidence="11" type="ORF">H4R34_003182</name>
</gene>
<comment type="catalytic activity">
    <reaction evidence="9">
        <text>L-seryl-[protein] + ATP = O-phospho-L-seryl-[protein] + ADP + H(+)</text>
        <dbReference type="Rhea" id="RHEA:17989"/>
        <dbReference type="Rhea" id="RHEA-COMP:9863"/>
        <dbReference type="Rhea" id="RHEA-COMP:11604"/>
        <dbReference type="ChEBI" id="CHEBI:15378"/>
        <dbReference type="ChEBI" id="CHEBI:29999"/>
        <dbReference type="ChEBI" id="CHEBI:30616"/>
        <dbReference type="ChEBI" id="CHEBI:83421"/>
        <dbReference type="ChEBI" id="CHEBI:456216"/>
        <dbReference type="EC" id="2.7.11.22"/>
    </reaction>
</comment>
<evidence type="ECO:0000256" key="1">
    <source>
        <dbReference type="ARBA" id="ARBA00006485"/>
    </source>
</evidence>
<keyword evidence="12" id="KW-1185">Reference proteome</keyword>
<dbReference type="CDD" id="cd07843">
    <property type="entry name" value="STKc_CDC2L1"/>
    <property type="match status" value="1"/>
</dbReference>
<dbReference type="InterPro" id="IPR045267">
    <property type="entry name" value="CDK11/PITSLRE_STKc"/>
</dbReference>
<dbReference type="InterPro" id="IPR011009">
    <property type="entry name" value="Kinase-like_dom_sf"/>
</dbReference>
<evidence type="ECO:0000313" key="12">
    <source>
        <dbReference type="Proteomes" id="UP001151582"/>
    </source>
</evidence>
<proteinExistence type="inferred from homology"/>
<comment type="caution">
    <text evidence="11">The sequence shown here is derived from an EMBL/GenBank/DDBJ whole genome shotgun (WGS) entry which is preliminary data.</text>
</comment>
<dbReference type="Gene3D" id="1.10.510.10">
    <property type="entry name" value="Transferase(Phosphotransferase) domain 1"/>
    <property type="match status" value="1"/>
</dbReference>
<accession>A0A9W8B0G4</accession>
<dbReference type="InterPro" id="IPR008271">
    <property type="entry name" value="Ser/Thr_kinase_AS"/>
</dbReference>
<protein>
    <recommendedName>
        <fullName evidence="2">cyclin-dependent kinase</fullName>
        <ecNumber evidence="2">2.7.11.22</ecNumber>
    </recommendedName>
</protein>
<dbReference type="SMART" id="SM00220">
    <property type="entry name" value="S_TKc"/>
    <property type="match status" value="1"/>
</dbReference>
<keyword evidence="3" id="KW-0723">Serine/threonine-protein kinase</keyword>
<dbReference type="AlphaFoldDB" id="A0A9W8B0G4"/>
<evidence type="ECO:0000256" key="4">
    <source>
        <dbReference type="ARBA" id="ARBA00022679"/>
    </source>
</evidence>
<dbReference type="GO" id="GO:0005634">
    <property type="term" value="C:nucleus"/>
    <property type="evidence" value="ECO:0007669"/>
    <property type="project" value="TreeGrafter"/>
</dbReference>
<dbReference type="Pfam" id="PF00069">
    <property type="entry name" value="Pkinase"/>
    <property type="match status" value="1"/>
</dbReference>
<evidence type="ECO:0000256" key="2">
    <source>
        <dbReference type="ARBA" id="ARBA00012425"/>
    </source>
</evidence>
<evidence type="ECO:0000313" key="11">
    <source>
        <dbReference type="EMBL" id="KAJ1978512.1"/>
    </source>
</evidence>
<dbReference type="Proteomes" id="UP001151582">
    <property type="component" value="Unassembled WGS sequence"/>
</dbReference>
<dbReference type="PANTHER" id="PTHR24056:SF107">
    <property type="entry name" value="CYCLIN-DEPENDENT KINASE 11A-RELATED"/>
    <property type="match status" value="1"/>
</dbReference>
<dbReference type="PROSITE" id="PS50011">
    <property type="entry name" value="PROTEIN_KINASE_DOM"/>
    <property type="match status" value="1"/>
</dbReference>
<keyword evidence="5" id="KW-0547">Nucleotide-binding</keyword>
<sequence length="349" mass="39819">ETTEPAYPTLTKYRSVYAYERLNRIAEGSYGIVYRARDKHTGQIVALKKLKLTNETQGFPITSLREAQTLLLSKHPHIVDVKDIVFGPTLTDVYFVFEYIEHDLKSLLEEMRTPLLQSEVKTLMLQLLQGVAMLHDNWIIHRDLKPSNLLMSNRGMIKIADFGLARRYGSPLGHMTQLVVTLWYRAPELLLGAKEYTTAIDMWSIGCIFAELIERKSLFQGRGEMDQLNQIFKLLGTPNERVWPGFAKLPHVQTFNFTVYPPSNVRTRFMALTENGLDLLLRLLTFDPTQRITAEEALAHPYFTESPMPKDPCMFPTWPSKSSGESPSVPEVEHAKVLFDMPGSSDVID</sequence>
<evidence type="ECO:0000256" key="7">
    <source>
        <dbReference type="ARBA" id="ARBA00022840"/>
    </source>
</evidence>
<dbReference type="InterPro" id="IPR000719">
    <property type="entry name" value="Prot_kinase_dom"/>
</dbReference>
<dbReference type="GO" id="GO:0005524">
    <property type="term" value="F:ATP binding"/>
    <property type="evidence" value="ECO:0007669"/>
    <property type="project" value="UniProtKB-KW"/>
</dbReference>
<comment type="similarity">
    <text evidence="1">Belongs to the protein kinase superfamily. CMGC Ser/Thr protein kinase family. CDC2/CDKX subfamily.</text>
</comment>
<evidence type="ECO:0000256" key="6">
    <source>
        <dbReference type="ARBA" id="ARBA00022777"/>
    </source>
</evidence>
<keyword evidence="4" id="KW-0808">Transferase</keyword>
<dbReference type="EC" id="2.7.11.22" evidence="2"/>
<feature type="domain" description="Protein kinase" evidence="10">
    <location>
        <begin position="19"/>
        <end position="303"/>
    </location>
</feature>
<dbReference type="FunFam" id="3.30.200.20:FF:000054">
    <property type="entry name" value="Cyclin-dependent kinase 11B"/>
    <property type="match status" value="1"/>
</dbReference>
<dbReference type="EMBL" id="JANBQB010000272">
    <property type="protein sequence ID" value="KAJ1978512.1"/>
    <property type="molecule type" value="Genomic_DNA"/>
</dbReference>
<dbReference type="Gene3D" id="3.30.200.20">
    <property type="entry name" value="Phosphorylase Kinase, domain 1"/>
    <property type="match status" value="1"/>
</dbReference>
<dbReference type="SUPFAM" id="SSF56112">
    <property type="entry name" value="Protein kinase-like (PK-like)"/>
    <property type="match status" value="1"/>
</dbReference>
<feature type="non-terminal residue" evidence="11">
    <location>
        <position position="349"/>
    </location>
</feature>
<evidence type="ECO:0000256" key="8">
    <source>
        <dbReference type="ARBA" id="ARBA00047811"/>
    </source>
</evidence>
<dbReference type="FunFam" id="1.10.510.10:FF:000211">
    <property type="entry name" value="Cyclin-dependent kinase G-2"/>
    <property type="match status" value="1"/>
</dbReference>
<keyword evidence="7" id="KW-0067">ATP-binding</keyword>